<evidence type="ECO:0000256" key="1">
    <source>
        <dbReference type="ARBA" id="ARBA00022581"/>
    </source>
</evidence>
<feature type="chain" id="PRO_5042237591" evidence="3">
    <location>
        <begin position="30"/>
        <end position="991"/>
    </location>
</feature>
<keyword evidence="3" id="KW-0732">Signal</keyword>
<dbReference type="PANTHER" id="PTHR13037">
    <property type="entry name" value="FORMIN"/>
    <property type="match status" value="1"/>
</dbReference>
<feature type="region of interest" description="Disordered" evidence="2">
    <location>
        <begin position="373"/>
        <end position="623"/>
    </location>
</feature>
<evidence type="ECO:0000313" key="4">
    <source>
        <dbReference type="EMBL" id="KAK3369604.1"/>
    </source>
</evidence>
<evidence type="ECO:0000256" key="3">
    <source>
        <dbReference type="SAM" id="SignalP"/>
    </source>
</evidence>
<comment type="caution">
    <text evidence="4">The sequence shown here is derived from an EMBL/GenBank/DDBJ whole genome shotgun (WGS) entry which is preliminary data.</text>
</comment>
<protein>
    <submittedName>
        <fullName evidence="4">Uncharacterized protein</fullName>
    </submittedName>
</protein>
<reference evidence="4" key="1">
    <citation type="journal article" date="2023" name="Mol. Phylogenet. Evol.">
        <title>Genome-scale phylogeny and comparative genomics of the fungal order Sordariales.</title>
        <authorList>
            <person name="Hensen N."/>
            <person name="Bonometti L."/>
            <person name="Westerberg I."/>
            <person name="Brannstrom I.O."/>
            <person name="Guillou S."/>
            <person name="Cros-Aarteil S."/>
            <person name="Calhoun S."/>
            <person name="Haridas S."/>
            <person name="Kuo A."/>
            <person name="Mondo S."/>
            <person name="Pangilinan J."/>
            <person name="Riley R."/>
            <person name="LaButti K."/>
            <person name="Andreopoulos B."/>
            <person name="Lipzen A."/>
            <person name="Chen C."/>
            <person name="Yan M."/>
            <person name="Daum C."/>
            <person name="Ng V."/>
            <person name="Clum A."/>
            <person name="Steindorff A."/>
            <person name="Ohm R.A."/>
            <person name="Martin F."/>
            <person name="Silar P."/>
            <person name="Natvig D.O."/>
            <person name="Lalanne C."/>
            <person name="Gautier V."/>
            <person name="Ament-Velasquez S.L."/>
            <person name="Kruys A."/>
            <person name="Hutchinson M.I."/>
            <person name="Powell A.J."/>
            <person name="Barry K."/>
            <person name="Miller A.N."/>
            <person name="Grigoriev I.V."/>
            <person name="Debuchy R."/>
            <person name="Gladieux P."/>
            <person name="Hiltunen Thoren M."/>
            <person name="Johannesson H."/>
        </authorList>
    </citation>
    <scope>NUCLEOTIDE SEQUENCE</scope>
    <source>
        <strain evidence="4">CBS 958.72</strain>
    </source>
</reference>
<accession>A0AAE0K455</accession>
<feature type="compositionally biased region" description="Acidic residues" evidence="2">
    <location>
        <begin position="527"/>
        <end position="537"/>
    </location>
</feature>
<proteinExistence type="predicted"/>
<keyword evidence="1" id="KW-0945">Host-virus interaction</keyword>
<dbReference type="PANTHER" id="PTHR13037:SF24">
    <property type="entry name" value="POLYCOMB PROTEIN PCL-RELATED"/>
    <property type="match status" value="1"/>
</dbReference>
<evidence type="ECO:0000313" key="5">
    <source>
        <dbReference type="Proteomes" id="UP001287356"/>
    </source>
</evidence>
<gene>
    <name evidence="4" type="ORF">B0T24DRAFT_362518</name>
</gene>
<keyword evidence="5" id="KW-1185">Reference proteome</keyword>
<feature type="region of interest" description="Disordered" evidence="2">
    <location>
        <begin position="721"/>
        <end position="758"/>
    </location>
</feature>
<dbReference type="EMBL" id="JAULSN010000006">
    <property type="protein sequence ID" value="KAK3369604.1"/>
    <property type="molecule type" value="Genomic_DNA"/>
</dbReference>
<feature type="signal peptide" evidence="3">
    <location>
        <begin position="1"/>
        <end position="29"/>
    </location>
</feature>
<feature type="compositionally biased region" description="Basic residues" evidence="2">
    <location>
        <begin position="548"/>
        <end position="560"/>
    </location>
</feature>
<reference evidence="4" key="2">
    <citation type="submission" date="2023-06" db="EMBL/GenBank/DDBJ databases">
        <authorList>
            <consortium name="Lawrence Berkeley National Laboratory"/>
            <person name="Haridas S."/>
            <person name="Hensen N."/>
            <person name="Bonometti L."/>
            <person name="Westerberg I."/>
            <person name="Brannstrom I.O."/>
            <person name="Guillou S."/>
            <person name="Cros-Aarteil S."/>
            <person name="Calhoun S."/>
            <person name="Kuo A."/>
            <person name="Mondo S."/>
            <person name="Pangilinan J."/>
            <person name="Riley R."/>
            <person name="Labutti K."/>
            <person name="Andreopoulos B."/>
            <person name="Lipzen A."/>
            <person name="Chen C."/>
            <person name="Yanf M."/>
            <person name="Daum C."/>
            <person name="Ng V."/>
            <person name="Clum A."/>
            <person name="Steindorff A."/>
            <person name="Ohm R."/>
            <person name="Martin F."/>
            <person name="Silar P."/>
            <person name="Natvig D."/>
            <person name="Lalanne C."/>
            <person name="Gautier V."/>
            <person name="Ament-Velasquez S.L."/>
            <person name="Kruys A."/>
            <person name="Hutchinson M.I."/>
            <person name="Powell A.J."/>
            <person name="Barry K."/>
            <person name="Miller A.N."/>
            <person name="Grigoriev I.V."/>
            <person name="Debuchy R."/>
            <person name="Gladieux P."/>
            <person name="Thoren M.H."/>
            <person name="Johannesson H."/>
        </authorList>
    </citation>
    <scope>NUCLEOTIDE SEQUENCE</scope>
    <source>
        <strain evidence="4">CBS 958.72</strain>
    </source>
</reference>
<feature type="compositionally biased region" description="Pro residues" evidence="2">
    <location>
        <begin position="604"/>
        <end position="615"/>
    </location>
</feature>
<name>A0AAE0K455_9PEZI</name>
<sequence>MADADAATIAAWAALGAAVLALVVALAQAVQQYVATAQNMRKCEKSVWGPMPGHPGRRVWVWSQLRFRIVFDMPNIFIPTEYWHSHGNARQFPAHRITALPAPFDPPSAANADPEGAAPQSHSEACWVAFARQVSYVCPAAIRVGLMAGDVDRLPADLPVVPMQVSIRDTIAMGLMIGMSLQIARGDLIEMSGPSGFIKSSDHPLLGRLLHFSAFSAAPRSTLKGLLKGDISRSWLRRLEGIASVANQEYDAPKRKYYELLGMRWRTYANQLPHIREHGTDDEVEEASGVILLTFVDLQGKEHSVPADKCETWEAMLQTLESENIATVPYIIRGPENKRVAPRSWKTLLKVIRKGDLITTFRIAQGDYIGERAATTPVPAPSDSGQPQEGEQVPSATANEDGGAGVDGDIPLVDLQKGKGKAPETLETETPDKERTEEPPIAFSSRDDQTAHSNPTAEPGPASPVPPTRRRTRESMPTPKPPPAITVTVPSAKPAPPSRRPTLGGPRVDNEKALVLFSTRRVRVDESTSDSESDWDSESTHESIIVGRRPRPRIPPRARPRIPPPARTGRKALPRALLGYGSQSPSSSSSSPQSRSRRRRSRSPPHPPPGPPPPQYSYSSDEYDYGRGYRRRRERGPVFDSEEYWRAKQANMYVGARSAWEYPTAPVLSFYWAAQLDVELGYWATPWRDGLFSTCADALPMMVDVALAGLARTVRTARVAEAKRNKKARAKPDNKAGGGNDEQQPEPPADEATPKVKKSATDIQYAHFHGSVVLDDLWVHLRQGGHTWPPYATNPRGGMADIAASAPAVQFAAFPAGETLPPLVLLQSVHDAHMSGGGNATSTSTSAPGETDKVAVPRQSLLRDRILELASLDLWLTRAAAAHSIDEGETHLGAGTAAAIVEEIWLEFGSEMMETREDRWTWGRDGGDAAARALARRIGEYLAAFLTSEAETYFVWVAFLRAVKLMECVADGPNTWPALGLFEDDVLVYLV</sequence>
<feature type="compositionally biased region" description="Low complexity" evidence="2">
    <location>
        <begin position="579"/>
        <end position="594"/>
    </location>
</feature>
<feature type="compositionally biased region" description="Polar residues" evidence="2">
    <location>
        <begin position="383"/>
        <end position="398"/>
    </location>
</feature>
<dbReference type="Proteomes" id="UP001287356">
    <property type="component" value="Unassembled WGS sequence"/>
</dbReference>
<dbReference type="AlphaFoldDB" id="A0AAE0K455"/>
<evidence type="ECO:0000256" key="2">
    <source>
        <dbReference type="SAM" id="MobiDB-lite"/>
    </source>
</evidence>
<organism evidence="4 5">
    <name type="scientific">Lasiosphaeria ovina</name>
    <dbReference type="NCBI Taxonomy" id="92902"/>
    <lineage>
        <taxon>Eukaryota</taxon>
        <taxon>Fungi</taxon>
        <taxon>Dikarya</taxon>
        <taxon>Ascomycota</taxon>
        <taxon>Pezizomycotina</taxon>
        <taxon>Sordariomycetes</taxon>
        <taxon>Sordariomycetidae</taxon>
        <taxon>Sordariales</taxon>
        <taxon>Lasiosphaeriaceae</taxon>
        <taxon>Lasiosphaeria</taxon>
    </lineage>
</organism>